<dbReference type="InterPro" id="IPR001494">
    <property type="entry name" value="Importin-beta_N"/>
</dbReference>
<dbReference type="Gene3D" id="1.25.10.10">
    <property type="entry name" value="Leucine-rich Repeat Variant"/>
    <property type="match status" value="1"/>
</dbReference>
<name>A0A6J2X2V2_SITOR</name>
<dbReference type="InterPro" id="IPR045478">
    <property type="entry name" value="Exportin-5_C"/>
</dbReference>
<accession>A0A6J2X2V2</accession>
<evidence type="ECO:0000313" key="4">
    <source>
        <dbReference type="Proteomes" id="UP000504635"/>
    </source>
</evidence>
<dbReference type="AlphaFoldDB" id="A0A6J2X2V2"/>
<evidence type="ECO:0000313" key="5">
    <source>
        <dbReference type="RefSeq" id="XP_030745533.1"/>
    </source>
</evidence>
<dbReference type="RefSeq" id="XP_030745534.1">
    <property type="nucleotide sequence ID" value="XM_030889674.1"/>
</dbReference>
<dbReference type="GO" id="GO:0005634">
    <property type="term" value="C:nucleus"/>
    <property type="evidence" value="ECO:0007669"/>
    <property type="project" value="TreeGrafter"/>
</dbReference>
<dbReference type="Pfam" id="PF19273">
    <property type="entry name" value="Exportin-5"/>
    <property type="match status" value="1"/>
</dbReference>
<dbReference type="GO" id="GO:0031267">
    <property type="term" value="F:small GTPase binding"/>
    <property type="evidence" value="ECO:0007669"/>
    <property type="project" value="InterPro"/>
</dbReference>
<dbReference type="GeneID" id="115874517"/>
<organism evidence="4 5">
    <name type="scientific">Sitophilus oryzae</name>
    <name type="common">Rice weevil</name>
    <name type="synonym">Curculio oryzae</name>
    <dbReference type="NCBI Taxonomy" id="7048"/>
    <lineage>
        <taxon>Eukaryota</taxon>
        <taxon>Metazoa</taxon>
        <taxon>Ecdysozoa</taxon>
        <taxon>Arthropoda</taxon>
        <taxon>Hexapoda</taxon>
        <taxon>Insecta</taxon>
        <taxon>Pterygota</taxon>
        <taxon>Neoptera</taxon>
        <taxon>Endopterygota</taxon>
        <taxon>Coleoptera</taxon>
        <taxon>Polyphaga</taxon>
        <taxon>Cucujiformia</taxon>
        <taxon>Curculionidae</taxon>
        <taxon>Dryophthorinae</taxon>
        <taxon>Sitophilus</taxon>
    </lineage>
</organism>
<evidence type="ECO:0000256" key="1">
    <source>
        <dbReference type="ARBA" id="ARBA00009466"/>
    </source>
</evidence>
<evidence type="ECO:0000313" key="6">
    <source>
        <dbReference type="RefSeq" id="XP_030745534.1"/>
    </source>
</evidence>
<dbReference type="PROSITE" id="PS50166">
    <property type="entry name" value="IMPORTIN_B_NT"/>
    <property type="match status" value="1"/>
</dbReference>
<dbReference type="InterPro" id="IPR045065">
    <property type="entry name" value="XPO1/5"/>
</dbReference>
<dbReference type="GO" id="GO:0005737">
    <property type="term" value="C:cytoplasm"/>
    <property type="evidence" value="ECO:0007669"/>
    <property type="project" value="TreeGrafter"/>
</dbReference>
<dbReference type="RefSeq" id="XP_030745533.1">
    <property type="nucleotide sequence ID" value="XM_030889673.1"/>
</dbReference>
<dbReference type="GO" id="GO:0005049">
    <property type="term" value="F:nuclear export signal receptor activity"/>
    <property type="evidence" value="ECO:0007669"/>
    <property type="project" value="InterPro"/>
</dbReference>
<proteinExistence type="inferred from homology"/>
<dbReference type="GO" id="GO:0006611">
    <property type="term" value="P:protein export from nucleus"/>
    <property type="evidence" value="ECO:0007669"/>
    <property type="project" value="InterPro"/>
</dbReference>
<dbReference type="GO" id="GO:0003723">
    <property type="term" value="F:RNA binding"/>
    <property type="evidence" value="ECO:0007669"/>
    <property type="project" value="TreeGrafter"/>
</dbReference>
<dbReference type="OrthoDB" id="2215036at2759"/>
<keyword evidence="4" id="KW-1185">Reference proteome</keyword>
<dbReference type="SMART" id="SM00913">
    <property type="entry name" value="IBN_N"/>
    <property type="match status" value="1"/>
</dbReference>
<dbReference type="Pfam" id="PF03810">
    <property type="entry name" value="IBN_N"/>
    <property type="match status" value="1"/>
</dbReference>
<protein>
    <submittedName>
        <fullName evidence="5 6">Exportin-5-like</fullName>
    </submittedName>
</protein>
<evidence type="ECO:0000256" key="2">
    <source>
        <dbReference type="SAM" id="MobiDB-lite"/>
    </source>
</evidence>
<dbReference type="Proteomes" id="UP000504635">
    <property type="component" value="Unplaced"/>
</dbReference>
<reference evidence="5 6" key="1">
    <citation type="submission" date="2025-04" db="UniProtKB">
        <authorList>
            <consortium name="RefSeq"/>
        </authorList>
    </citation>
    <scope>IDENTIFICATION</scope>
    <source>
        <tissue evidence="5 6">Gonads</tissue>
    </source>
</reference>
<feature type="domain" description="Importin N-terminal" evidence="3">
    <location>
        <begin position="33"/>
        <end position="101"/>
    </location>
</feature>
<dbReference type="InterPro" id="IPR016024">
    <property type="entry name" value="ARM-type_fold"/>
</dbReference>
<dbReference type="PANTHER" id="PTHR11223:SF3">
    <property type="entry name" value="EXPORTIN-5"/>
    <property type="match status" value="1"/>
</dbReference>
<comment type="similarity">
    <text evidence="1">Belongs to the exportin family.</text>
</comment>
<dbReference type="GO" id="GO:0006405">
    <property type="term" value="P:RNA export from nucleus"/>
    <property type="evidence" value="ECO:0007669"/>
    <property type="project" value="TreeGrafter"/>
</dbReference>
<dbReference type="InterPro" id="IPR013598">
    <property type="entry name" value="Exportin-1/Importin-b-like"/>
</dbReference>
<dbReference type="GO" id="GO:0042565">
    <property type="term" value="C:RNA nuclear export complex"/>
    <property type="evidence" value="ECO:0007669"/>
    <property type="project" value="TreeGrafter"/>
</dbReference>
<gene>
    <name evidence="5 6" type="primary">LOC115874517</name>
</gene>
<feature type="region of interest" description="Disordered" evidence="2">
    <location>
        <begin position="982"/>
        <end position="1005"/>
    </location>
</feature>
<dbReference type="PANTHER" id="PTHR11223">
    <property type="entry name" value="EXPORTIN 1/5"/>
    <property type="match status" value="1"/>
</dbReference>
<dbReference type="InterPro" id="IPR011989">
    <property type="entry name" value="ARM-like"/>
</dbReference>
<evidence type="ECO:0000259" key="3">
    <source>
        <dbReference type="PROSITE" id="PS50166"/>
    </source>
</evidence>
<dbReference type="FunFam" id="1.25.10.10:FF:000588">
    <property type="entry name" value="exportin-5 isoform X2"/>
    <property type="match status" value="1"/>
</dbReference>
<sequence>MAGTDVAALAADLAKAVELTLSPNASQADRLKAYQACESFKETSPLCAEAGLFLAAATQHSLISRHFGLQLMEHTVKYRWTQISQQEKIFIKENAMKLLAAGGISDEPHMKDALSRVIVEMVKREWPQQWPGLLNELSDACGCGEVQTELVLFVFLRLVEDVALLQTLESNQRRKDIYHALTANMSLIFEFFLRLIELHVSQLRSCSETNSNKAIAHSRVVHVVLLTLTGFVEWVSMTHIMAQNGRLLQILCLLLNDIAFQYSAAECLAQIVSRKGKIEERKPLMMLLNTETMQCLLTVAKNPGSILDEQFYLFKKKLLQVLGGLTIQLCTLWSKDPTYRPVNFNMFLEAILAYSNHPSLCLAHAANPLWNSMLKHEHIVRDPMFLSCIPQWVQCTAPKIVKFNYSQEKHPVGSELSETVAYAKIDFDSEEEFSAFFYRCRSDFLNSFRAATLVAPLITFNYVEQWLIKCLSVPNTSYGLSQTDPFFQEWEALANFLESVLSRVLQAHERPPIPAGLHLLQMCLTYQPTDPLIMSTLLTCISALFVFLSMSTGQMAPAVNSVAVSGAALLPQVLEKIFSTLVYVPDGQSKDGRSRALKNVRRHAASLMVKIGNKYPLLLLPVFDQIRATVENLSRPDGSANLSTLEKVTLLEALLLISNHFGDYERQSTFAGEIVHEANAQFLAIVNSGALKGAAEFISFIGLNKPAVPTNTDNICGQNRSNLFFCVNLVLGAIKRCSWPDDPERATRGGFVVSLTESGNPVCRNPAAPHVVPLLPHILSLIKIFNELFTPEAQSLIHDSYKGCLAMPETEKSNLLGLIGHSSDCGDNLGIQSPLERMQRFLTTLHESCYHMIGSMGPSLGRDLYNISDLALAITNSVLAYLQYVPDYRLRPIIRVFMKSFVFSCPAPYYEVVLLPVLAHISPILLNRLHENWQRVIEFRNREVQEDNADTQEVLEDFLTRALTREYLDVLKVALVGGSLTPESNSETMETEELSNSPTPPPTRSNLTSEVISDLGLILLRSDKTCQSIVLAVLGGLSWIDSNASLKATLLTGPIVRQLTIDASLNGEMATHIMAAVLNALILHGQHEANQGSLLTLGAQIYELLRPSFIEVLRVMQQIPGVNPVDLQKLDERISGSTSKGNRIEKVKKDLFKKITGNLIGKSVGQLFKKEVKINNLPQIIINKKEQKDIVPDLRTLYNSS</sequence>
<dbReference type="Pfam" id="PF08389">
    <property type="entry name" value="Xpo1"/>
    <property type="match status" value="1"/>
</dbReference>
<dbReference type="SUPFAM" id="SSF48371">
    <property type="entry name" value="ARM repeat"/>
    <property type="match status" value="1"/>
</dbReference>
<dbReference type="KEGG" id="soy:115874517"/>